<dbReference type="OrthoDB" id="9808769at2"/>
<dbReference type="InterPro" id="IPR040442">
    <property type="entry name" value="Pyrv_kinase-like_dom_sf"/>
</dbReference>
<dbReference type="GO" id="GO:0003824">
    <property type="term" value="F:catalytic activity"/>
    <property type="evidence" value="ECO:0007669"/>
    <property type="project" value="InterPro"/>
</dbReference>
<evidence type="ECO:0000256" key="3">
    <source>
        <dbReference type="ARBA" id="ARBA00022842"/>
    </source>
</evidence>
<dbReference type="InterPro" id="IPR054255">
    <property type="entry name" value="DUF6986"/>
</dbReference>
<dbReference type="SUPFAM" id="SSF51621">
    <property type="entry name" value="Phosphoenolpyruvate/pyruvate domain"/>
    <property type="match status" value="1"/>
</dbReference>
<dbReference type="Proteomes" id="UP000031501">
    <property type="component" value="Chromosome"/>
</dbReference>
<evidence type="ECO:0000256" key="2">
    <source>
        <dbReference type="ARBA" id="ARBA00022723"/>
    </source>
</evidence>
<keyword evidence="3" id="KW-0460">Magnesium</keyword>
<accession>A0A221P6V6</accession>
<dbReference type="RefSeq" id="WP_039651940.1">
    <property type="nucleotide sequence ID" value="NZ_CP021080.1"/>
</dbReference>
<evidence type="ECO:0000313" key="4">
    <source>
        <dbReference type="EMBL" id="ASN27728.1"/>
    </source>
</evidence>
<keyword evidence="2" id="KW-0479">Metal-binding</keyword>
<gene>
    <name evidence="4" type="ORF">LK07_31010</name>
</gene>
<name>A0A221P6V6_9ACTN</name>
<dbReference type="EMBL" id="CP022433">
    <property type="protein sequence ID" value="ASN27728.1"/>
    <property type="molecule type" value="Genomic_DNA"/>
</dbReference>
<dbReference type="Gene3D" id="3.20.20.60">
    <property type="entry name" value="Phosphoenolpyruvate-binding domains"/>
    <property type="match status" value="1"/>
</dbReference>
<dbReference type="GO" id="GO:0006107">
    <property type="term" value="P:oxaloacetate metabolic process"/>
    <property type="evidence" value="ECO:0007669"/>
    <property type="project" value="TreeGrafter"/>
</dbReference>
<dbReference type="PANTHER" id="PTHR32308">
    <property type="entry name" value="LYASE BETA SUBUNIT, PUTATIVE (AFU_ORTHOLOGUE AFUA_4G13030)-RELATED"/>
    <property type="match status" value="1"/>
</dbReference>
<proteinExistence type="predicted"/>
<dbReference type="GO" id="GO:0000287">
    <property type="term" value="F:magnesium ion binding"/>
    <property type="evidence" value="ECO:0007669"/>
    <property type="project" value="TreeGrafter"/>
</dbReference>
<sequence>MGQQEKVATSLAGAVSEEINASLAPVDAELERRYPGDPGTRQPVHTVYVPGDVFAAGTVRSWGDQALALLDRHAPDATSFAAVLGLAGELAEPVYSRVRAKLESEPIEDLRVDFEDGYGPRPDAEEDEAAARAARIIAEACRNGSAAPYMGIRTKCMEAAVRDRGIRTLDVFLTGLMAAGGLPEGLVITLPKVTYPEQVSAFVRLLEAFEEAHGLDAGRLGFEIQIETSQAILAADGTAAVARMIQASEGRATGLHYGTFDYSACLGVSAAYQASDHPAADHAKAVMQVAAAGTGVRVCDGSTNVLPVGPADKVHDAWRLHYGLTRRALARAYYQGWDMHPGHIPTRYAAVFAFYREGFEQAAVRLARYAGHVGGDVMDEPATAKALSGYLLRGLDCGALDIAEVARLTGLARADLEAFAAPRRGDLTASAK</sequence>
<keyword evidence="5" id="KW-1185">Reference proteome</keyword>
<dbReference type="Pfam" id="PF22484">
    <property type="entry name" value="DUF6986"/>
    <property type="match status" value="1"/>
</dbReference>
<dbReference type="AlphaFoldDB" id="A0A221P6V6"/>
<dbReference type="PANTHER" id="PTHR32308:SF10">
    <property type="entry name" value="CITRATE LYASE SUBUNIT BETA"/>
    <property type="match status" value="1"/>
</dbReference>
<reference evidence="4 5" key="1">
    <citation type="submission" date="2017-07" db="EMBL/GenBank/DDBJ databases">
        <title>Genome sequence of Streptomyces pluripotens MUSC 137T.</title>
        <authorList>
            <person name="Ser H.-L."/>
            <person name="Lee L.-H."/>
        </authorList>
    </citation>
    <scope>NUCLEOTIDE SEQUENCE [LARGE SCALE GENOMIC DNA]</scope>
    <source>
        <strain evidence="4 5">MUSC 137</strain>
    </source>
</reference>
<comment type="cofactor">
    <cofactor evidence="1">
        <name>Mg(2+)</name>
        <dbReference type="ChEBI" id="CHEBI:18420"/>
    </cofactor>
</comment>
<evidence type="ECO:0000313" key="5">
    <source>
        <dbReference type="Proteomes" id="UP000031501"/>
    </source>
</evidence>
<dbReference type="KEGG" id="splu:LK06_029815"/>
<organism evidence="4 5">
    <name type="scientific">Streptomyces pluripotens</name>
    <dbReference type="NCBI Taxonomy" id="1355015"/>
    <lineage>
        <taxon>Bacteria</taxon>
        <taxon>Bacillati</taxon>
        <taxon>Actinomycetota</taxon>
        <taxon>Actinomycetes</taxon>
        <taxon>Kitasatosporales</taxon>
        <taxon>Streptomycetaceae</taxon>
        <taxon>Streptomyces</taxon>
    </lineage>
</organism>
<evidence type="ECO:0000256" key="1">
    <source>
        <dbReference type="ARBA" id="ARBA00001946"/>
    </source>
</evidence>
<dbReference type="STRING" id="1355015.LK06_029815"/>
<dbReference type="InterPro" id="IPR015813">
    <property type="entry name" value="Pyrv/PenolPyrv_kinase-like_dom"/>
</dbReference>
<protein>
    <submittedName>
        <fullName evidence="4">Aldolase</fullName>
    </submittedName>
</protein>